<accession>A0A6J2J8R3</accession>
<keyword evidence="1" id="KW-0732">Signal</keyword>
<reference evidence="3" key="1">
    <citation type="submission" date="2025-08" db="UniProtKB">
        <authorList>
            <consortium name="RefSeq"/>
        </authorList>
    </citation>
    <scope>IDENTIFICATION</scope>
    <source>
        <tissue evidence="3">Silk gland</tissue>
    </source>
</reference>
<keyword evidence="2" id="KW-1185">Reference proteome</keyword>
<protein>
    <submittedName>
        <fullName evidence="3">Uncharacterized protein LOC114239509</fullName>
    </submittedName>
</protein>
<evidence type="ECO:0000313" key="2">
    <source>
        <dbReference type="Proteomes" id="UP000504629"/>
    </source>
</evidence>
<sequence>MEKIRLVLLKMIIFGLLLNLVTLTSAARRKQNDLVTSDEKTDLKIPQGVFERIKKKRDTSRRNWSHNTASNAYNPPPYLVFNSKTGSYYPYYKFPIENNYIRRNMYKYS</sequence>
<gene>
    <name evidence="3" type="primary">LOC114239509</name>
</gene>
<evidence type="ECO:0000256" key="1">
    <source>
        <dbReference type="SAM" id="SignalP"/>
    </source>
</evidence>
<dbReference type="AlphaFoldDB" id="A0A6J2J8R3"/>
<feature type="signal peptide" evidence="1">
    <location>
        <begin position="1"/>
        <end position="26"/>
    </location>
</feature>
<proteinExistence type="predicted"/>
<dbReference type="OrthoDB" id="7474782at2759"/>
<dbReference type="GeneID" id="114239509"/>
<dbReference type="Proteomes" id="UP000504629">
    <property type="component" value="Unplaced"/>
</dbReference>
<name>A0A6J2J8R3_BOMMA</name>
<evidence type="ECO:0000313" key="3">
    <source>
        <dbReference type="RefSeq" id="XP_028025532.1"/>
    </source>
</evidence>
<organism evidence="2 3">
    <name type="scientific">Bombyx mandarina</name>
    <name type="common">Wild silk moth</name>
    <name type="synonym">Wild silkworm</name>
    <dbReference type="NCBI Taxonomy" id="7092"/>
    <lineage>
        <taxon>Eukaryota</taxon>
        <taxon>Metazoa</taxon>
        <taxon>Ecdysozoa</taxon>
        <taxon>Arthropoda</taxon>
        <taxon>Hexapoda</taxon>
        <taxon>Insecta</taxon>
        <taxon>Pterygota</taxon>
        <taxon>Neoptera</taxon>
        <taxon>Endopterygota</taxon>
        <taxon>Lepidoptera</taxon>
        <taxon>Glossata</taxon>
        <taxon>Ditrysia</taxon>
        <taxon>Bombycoidea</taxon>
        <taxon>Bombycidae</taxon>
        <taxon>Bombycinae</taxon>
        <taxon>Bombyx</taxon>
    </lineage>
</organism>
<dbReference type="RefSeq" id="XP_028025532.1">
    <property type="nucleotide sequence ID" value="XM_028169731.1"/>
</dbReference>
<feature type="chain" id="PRO_5026970844" evidence="1">
    <location>
        <begin position="27"/>
        <end position="109"/>
    </location>
</feature>
<dbReference type="KEGG" id="bman:114239509"/>